<protein>
    <submittedName>
        <fullName evidence="7">AI-2E family transporter</fullName>
    </submittedName>
</protein>
<feature type="transmembrane region" description="Helical" evidence="6">
    <location>
        <begin position="31"/>
        <end position="48"/>
    </location>
</feature>
<dbReference type="Pfam" id="PF01594">
    <property type="entry name" value="AI-2E_transport"/>
    <property type="match status" value="1"/>
</dbReference>
<feature type="transmembrane region" description="Helical" evidence="6">
    <location>
        <begin position="260"/>
        <end position="277"/>
    </location>
</feature>
<reference evidence="7 8" key="1">
    <citation type="submission" date="2019-08" db="EMBL/GenBank/DDBJ databases">
        <title>Archangium and Cystobacter genomes.</title>
        <authorList>
            <person name="Chen I.-C.K."/>
            <person name="Wielgoss S."/>
        </authorList>
    </citation>
    <scope>NUCLEOTIDE SEQUENCE [LARGE SCALE GENOMIC DNA]</scope>
    <source>
        <strain evidence="7 8">Cbm 6</strain>
    </source>
</reference>
<comment type="similarity">
    <text evidence="2">Belongs to the autoinducer-2 exporter (AI-2E) (TC 2.A.86) family.</text>
</comment>
<feature type="transmembrane region" description="Helical" evidence="6">
    <location>
        <begin position="54"/>
        <end position="71"/>
    </location>
</feature>
<feature type="transmembrane region" description="Helical" evidence="6">
    <location>
        <begin position="309"/>
        <end position="327"/>
    </location>
</feature>
<keyword evidence="3 6" id="KW-0812">Transmembrane</keyword>
<name>A0ABY9WMF2_9BACT</name>
<feature type="transmembrane region" description="Helical" evidence="6">
    <location>
        <begin position="283"/>
        <end position="302"/>
    </location>
</feature>
<comment type="subcellular location">
    <subcellularLocation>
        <location evidence="1">Membrane</location>
        <topology evidence="1">Multi-pass membrane protein</topology>
    </subcellularLocation>
</comment>
<evidence type="ECO:0000313" key="8">
    <source>
        <dbReference type="Proteomes" id="UP001611383"/>
    </source>
</evidence>
<gene>
    <name evidence="7" type="ORF">F0U60_09655</name>
</gene>
<dbReference type="Proteomes" id="UP001611383">
    <property type="component" value="Chromosome"/>
</dbReference>
<evidence type="ECO:0000256" key="1">
    <source>
        <dbReference type="ARBA" id="ARBA00004141"/>
    </source>
</evidence>
<evidence type="ECO:0000256" key="5">
    <source>
        <dbReference type="ARBA" id="ARBA00023136"/>
    </source>
</evidence>
<dbReference type="PANTHER" id="PTHR21716:SF64">
    <property type="entry name" value="AI-2 TRANSPORT PROTEIN TQSA"/>
    <property type="match status" value="1"/>
</dbReference>
<evidence type="ECO:0000256" key="4">
    <source>
        <dbReference type="ARBA" id="ARBA00022989"/>
    </source>
</evidence>
<keyword evidence="5 6" id="KW-0472">Membrane</keyword>
<evidence type="ECO:0000256" key="3">
    <source>
        <dbReference type="ARBA" id="ARBA00022692"/>
    </source>
</evidence>
<accession>A0ABY9WMF2</accession>
<proteinExistence type="inferred from homology"/>
<dbReference type="PANTHER" id="PTHR21716">
    <property type="entry name" value="TRANSMEMBRANE PROTEIN"/>
    <property type="match status" value="1"/>
</dbReference>
<sequence length="372" mass="39096">MGYARLSRRTRRGAATLATELPEPRERRMRVLPGTALVVAAVLVGAALKATHSISAPFTFAFFVALLVYPVQHALCARLPKRLRWLGTAAALLVMLVALALVGGALALAVGAAVRELPEHMDQVEAKLKPLLAWAQARGMPVNPSPEALGQRAAEAGAAALQGVGGALGFLVLVTFFVLLMLLEAPRWRTKATRILPGDGGTKVLSALAAAAIAVRRYLLVITGVGLATALLEGVFLGIVGVELALLWAVLFFLFNYVPILGSILAAIPPILFTFATQGPSRALLVALGILAIEQVMGNFVAPLLEGKQLRLSALVVLLAVCVWEWIWGPVGALLAVPITATVLMVCARIPMLEPIAVVLGAQGEPAQEAQP</sequence>
<keyword evidence="8" id="KW-1185">Reference proteome</keyword>
<organism evidence="7 8">
    <name type="scientific">Archangium minus</name>
    <dbReference type="NCBI Taxonomy" id="83450"/>
    <lineage>
        <taxon>Bacteria</taxon>
        <taxon>Pseudomonadati</taxon>
        <taxon>Myxococcota</taxon>
        <taxon>Myxococcia</taxon>
        <taxon>Myxococcales</taxon>
        <taxon>Cystobacterineae</taxon>
        <taxon>Archangiaceae</taxon>
        <taxon>Archangium</taxon>
    </lineage>
</organism>
<feature type="transmembrane region" description="Helical" evidence="6">
    <location>
        <begin position="159"/>
        <end position="183"/>
    </location>
</feature>
<evidence type="ECO:0000256" key="6">
    <source>
        <dbReference type="SAM" id="Phobius"/>
    </source>
</evidence>
<feature type="transmembrane region" description="Helical" evidence="6">
    <location>
        <begin position="83"/>
        <end position="114"/>
    </location>
</feature>
<dbReference type="EMBL" id="CP043494">
    <property type="protein sequence ID" value="WNG44344.1"/>
    <property type="molecule type" value="Genomic_DNA"/>
</dbReference>
<evidence type="ECO:0000256" key="2">
    <source>
        <dbReference type="ARBA" id="ARBA00009773"/>
    </source>
</evidence>
<keyword evidence="4 6" id="KW-1133">Transmembrane helix</keyword>
<dbReference type="InterPro" id="IPR002549">
    <property type="entry name" value="AI-2E-like"/>
</dbReference>
<evidence type="ECO:0000313" key="7">
    <source>
        <dbReference type="EMBL" id="WNG44344.1"/>
    </source>
</evidence>